<dbReference type="OrthoDB" id="512348at2759"/>
<dbReference type="GO" id="GO:0035091">
    <property type="term" value="F:phosphatidylinositol binding"/>
    <property type="evidence" value="ECO:0007669"/>
    <property type="project" value="TreeGrafter"/>
</dbReference>
<gene>
    <name evidence="3" type="ORF">D9Q98_007995</name>
</gene>
<organism evidence="3 4">
    <name type="scientific">Chlorella vulgaris</name>
    <name type="common">Green alga</name>
    <dbReference type="NCBI Taxonomy" id="3077"/>
    <lineage>
        <taxon>Eukaryota</taxon>
        <taxon>Viridiplantae</taxon>
        <taxon>Chlorophyta</taxon>
        <taxon>core chlorophytes</taxon>
        <taxon>Trebouxiophyceae</taxon>
        <taxon>Chlorellales</taxon>
        <taxon>Chlorellaceae</taxon>
        <taxon>Chlorella clade</taxon>
        <taxon>Chlorella</taxon>
    </lineage>
</organism>
<protein>
    <recommendedName>
        <fullName evidence="2">Ysc84 actin-binding domain-containing protein</fullName>
    </recommendedName>
</protein>
<feature type="region of interest" description="Disordered" evidence="1">
    <location>
        <begin position="380"/>
        <end position="405"/>
    </location>
</feature>
<comment type="caution">
    <text evidence="3">The sequence shown here is derived from an EMBL/GenBank/DDBJ whole genome shotgun (WGS) entry which is preliminary data.</text>
</comment>
<dbReference type="Pfam" id="PF04366">
    <property type="entry name" value="Ysc84"/>
    <property type="match status" value="1"/>
</dbReference>
<evidence type="ECO:0000313" key="3">
    <source>
        <dbReference type="EMBL" id="KAI3426027.1"/>
    </source>
</evidence>
<feature type="region of interest" description="Disordered" evidence="1">
    <location>
        <begin position="28"/>
        <end position="59"/>
    </location>
</feature>
<dbReference type="InterPro" id="IPR051702">
    <property type="entry name" value="SH3_domain_YSC84-like"/>
</dbReference>
<dbReference type="PANTHER" id="PTHR15629">
    <property type="entry name" value="SH3YL1 PROTEIN"/>
    <property type="match status" value="1"/>
</dbReference>
<feature type="region of interest" description="Disordered" evidence="1">
    <location>
        <begin position="339"/>
        <end position="367"/>
    </location>
</feature>
<sequence length="495" mass="52408">MSVSHNKRSVALSFKEIQELLAEAANATDQHAEAGPGSHRSDTGGGGTSGTVTPAISRPTSLVLQKQPSLVMHRRAGKLGGPWVPDPGTAAAWLPGASVERPPLVQRRLEKRCRKALQLLDQLQQPVFNLAKGGNVAPLPPAALRFCKGLVFIEQRKAGVVAGWEWGNGVVCRRFPDGSWSPPCFIKLRGASLGFTFGMHTIKSCHVLQNMEQVMAFVQEQGACTIDCTVPSSGLDPLAPEAAVKPLRHIAIPLEPGVEPPHSVQLAEGLIYDLSVRLGMSYTDDGLNAAAYGEGATAEQILCGEVAPPAEFLPLVQALLRMAAEATVVRRTVSKFELARQASRMSSSGRSTSNGNRPALHRSSSEVGFGTCTSHDSFLAGGSPHSVLSQGGTPEPGPHGSPRAFKLFDVGCDMVEECGSDNPQADEVQQLDAQQQPHQQQQQQLAGQNLPDHQQAANSRQQRSRGVAAAEGTPPPSYPAMPAAAVAVASSVTQR</sequence>
<reference evidence="3" key="2">
    <citation type="submission" date="2020-11" db="EMBL/GenBank/DDBJ databases">
        <authorList>
            <person name="Cecchin M."/>
            <person name="Marcolungo L."/>
            <person name="Rossato M."/>
            <person name="Girolomoni L."/>
            <person name="Cosentino E."/>
            <person name="Cuine S."/>
            <person name="Li-Beisson Y."/>
            <person name="Delledonne M."/>
            <person name="Ballottari M."/>
        </authorList>
    </citation>
    <scope>NUCLEOTIDE SEQUENCE</scope>
    <source>
        <strain evidence="3">211/11P</strain>
        <tissue evidence="3">Whole cell</tissue>
    </source>
</reference>
<dbReference type="Proteomes" id="UP001055712">
    <property type="component" value="Unassembled WGS sequence"/>
</dbReference>
<dbReference type="AlphaFoldDB" id="A0A9D4TI09"/>
<name>A0A9D4TI09_CHLVU</name>
<accession>A0A9D4TI09</accession>
<evidence type="ECO:0000256" key="1">
    <source>
        <dbReference type="SAM" id="MobiDB-lite"/>
    </source>
</evidence>
<keyword evidence="4" id="KW-1185">Reference proteome</keyword>
<reference evidence="3" key="1">
    <citation type="journal article" date="2019" name="Plant J.">
        <title>Chlorella vulgaris genome assembly and annotation reveals the molecular basis for metabolic acclimation to high light conditions.</title>
        <authorList>
            <person name="Cecchin M."/>
            <person name="Marcolungo L."/>
            <person name="Rossato M."/>
            <person name="Girolomoni L."/>
            <person name="Cosentino E."/>
            <person name="Cuine S."/>
            <person name="Li-Beisson Y."/>
            <person name="Delledonne M."/>
            <person name="Ballottari M."/>
        </authorList>
    </citation>
    <scope>NUCLEOTIDE SEQUENCE</scope>
    <source>
        <strain evidence="3">211/11P</strain>
    </source>
</reference>
<dbReference type="InterPro" id="IPR007461">
    <property type="entry name" value="Ysc84_actin-binding"/>
</dbReference>
<feature type="domain" description="Ysc84 actin-binding" evidence="2">
    <location>
        <begin position="190"/>
        <end position="319"/>
    </location>
</feature>
<dbReference type="CDD" id="cd11524">
    <property type="entry name" value="SYLF"/>
    <property type="match status" value="1"/>
</dbReference>
<feature type="compositionally biased region" description="Low complexity" evidence="1">
    <location>
        <begin position="343"/>
        <end position="357"/>
    </location>
</feature>
<evidence type="ECO:0000313" key="4">
    <source>
        <dbReference type="Proteomes" id="UP001055712"/>
    </source>
</evidence>
<dbReference type="PANTHER" id="PTHR15629:SF2">
    <property type="entry name" value="SH3 DOMAIN-CONTAINING YSC84-LIKE PROTEIN 1"/>
    <property type="match status" value="1"/>
</dbReference>
<feature type="compositionally biased region" description="Low complexity" evidence="1">
    <location>
        <begin position="480"/>
        <end position="495"/>
    </location>
</feature>
<proteinExistence type="predicted"/>
<evidence type="ECO:0000259" key="2">
    <source>
        <dbReference type="Pfam" id="PF04366"/>
    </source>
</evidence>
<feature type="region of interest" description="Disordered" evidence="1">
    <location>
        <begin position="427"/>
        <end position="495"/>
    </location>
</feature>
<feature type="compositionally biased region" description="Low complexity" evidence="1">
    <location>
        <begin position="430"/>
        <end position="465"/>
    </location>
</feature>
<dbReference type="EMBL" id="SIDB01000011">
    <property type="protein sequence ID" value="KAI3426027.1"/>
    <property type="molecule type" value="Genomic_DNA"/>
</dbReference>